<reference evidence="1 2" key="1">
    <citation type="submission" date="2015-09" db="EMBL/GenBank/DDBJ databases">
        <authorList>
            <consortium name="Pathogen Informatics"/>
        </authorList>
    </citation>
    <scope>NUCLEOTIDE SEQUENCE [LARGE SCALE GENOMIC DNA]</scope>
    <source>
        <strain evidence="1 2">2789STDY5834876</strain>
    </source>
</reference>
<gene>
    <name evidence="1" type="ORF">ERS852491_01400</name>
</gene>
<proteinExistence type="predicted"/>
<sequence length="79" mass="9010">MQKENQEQKKPKPVTVRIDEFKTNLNRVVAESQLPPFLLEMLLGEYLAGVSQVAKQEYAQDRAEWEKAGELDGGYKQGD</sequence>
<dbReference type="STRING" id="39482.ERS852491_01400"/>
<evidence type="ECO:0000313" key="1">
    <source>
        <dbReference type="EMBL" id="CUO13734.1"/>
    </source>
</evidence>
<dbReference type="OrthoDB" id="2071918at2"/>
<evidence type="ECO:0000313" key="2">
    <source>
        <dbReference type="Proteomes" id="UP000095544"/>
    </source>
</evidence>
<dbReference type="RefSeq" id="WP_055152212.1">
    <property type="nucleotide sequence ID" value="NZ_CYZU01000009.1"/>
</dbReference>
<protein>
    <submittedName>
        <fullName evidence="1">Uncharacterized protein</fullName>
    </submittedName>
</protein>
<dbReference type="AlphaFoldDB" id="A0A174CKW4"/>
<accession>A0A174CKW4</accession>
<name>A0A174CKW4_9FIRM</name>
<dbReference type="Proteomes" id="UP000095544">
    <property type="component" value="Unassembled WGS sequence"/>
</dbReference>
<organism evidence="1 2">
    <name type="scientific">Faecalicatena contorta</name>
    <dbReference type="NCBI Taxonomy" id="39482"/>
    <lineage>
        <taxon>Bacteria</taxon>
        <taxon>Bacillati</taxon>
        <taxon>Bacillota</taxon>
        <taxon>Clostridia</taxon>
        <taxon>Lachnospirales</taxon>
        <taxon>Lachnospiraceae</taxon>
        <taxon>Faecalicatena</taxon>
    </lineage>
</organism>
<dbReference type="EMBL" id="CYZU01000009">
    <property type="protein sequence ID" value="CUO13734.1"/>
    <property type="molecule type" value="Genomic_DNA"/>
</dbReference>